<dbReference type="InterPro" id="IPR018159">
    <property type="entry name" value="Spectrin/alpha-actinin"/>
</dbReference>
<accession>A0A8K0PAC1</accession>
<dbReference type="SUPFAM" id="SSF46966">
    <property type="entry name" value="Spectrin repeat"/>
    <property type="match status" value="1"/>
</dbReference>
<dbReference type="Gene3D" id="1.20.58.60">
    <property type="match status" value="2"/>
</dbReference>
<evidence type="ECO:0000256" key="2">
    <source>
        <dbReference type="SAM" id="MobiDB-lite"/>
    </source>
</evidence>
<dbReference type="InterPro" id="IPR002017">
    <property type="entry name" value="Spectrin_repeat"/>
</dbReference>
<gene>
    <name evidence="3" type="ORF">J437_LFUL016677</name>
</gene>
<feature type="non-terminal residue" evidence="3">
    <location>
        <position position="1"/>
    </location>
</feature>
<feature type="compositionally biased region" description="Low complexity" evidence="2">
    <location>
        <begin position="181"/>
        <end position="192"/>
    </location>
</feature>
<sequence length="221" mass="24908">ARKAYIDEYENGGRKIQRNLNRNLKEKEGWRDLQGALADYRQRLRAALEVHAFVRDVDETRARIGETCVAVGSNDTGNDLAEVEALERRHEGLVCQVIALEDKVKEHETESRRLCQSHPTSLVGPMREKMSQLLDSWRKLMMLQESRRKQLTQAHKLHDFRSELCKMESWVNDVITRMSGVSSSLGSPTSESKAVASSGAPAPLPTSVAEADAMLELHNEI</sequence>
<dbReference type="CDD" id="cd00176">
    <property type="entry name" value="SPEC"/>
    <property type="match status" value="1"/>
</dbReference>
<reference evidence="3" key="2">
    <citation type="submission" date="2017-10" db="EMBL/GenBank/DDBJ databases">
        <title>Ladona fulva Genome sequencing and assembly.</title>
        <authorList>
            <person name="Murali S."/>
            <person name="Richards S."/>
            <person name="Bandaranaike D."/>
            <person name="Bellair M."/>
            <person name="Blankenburg K."/>
            <person name="Chao H."/>
            <person name="Dinh H."/>
            <person name="Doddapaneni H."/>
            <person name="Dugan-Rocha S."/>
            <person name="Elkadiri S."/>
            <person name="Gnanaolivu R."/>
            <person name="Hernandez B."/>
            <person name="Skinner E."/>
            <person name="Javaid M."/>
            <person name="Lee S."/>
            <person name="Li M."/>
            <person name="Ming W."/>
            <person name="Munidasa M."/>
            <person name="Muniz J."/>
            <person name="Nguyen L."/>
            <person name="Hughes D."/>
            <person name="Osuji N."/>
            <person name="Pu L.-L."/>
            <person name="Puazo M."/>
            <person name="Qu C."/>
            <person name="Quiroz J."/>
            <person name="Raj R."/>
            <person name="Weissenberger G."/>
            <person name="Xin Y."/>
            <person name="Zou X."/>
            <person name="Han Y."/>
            <person name="Worley K."/>
            <person name="Muzny D."/>
            <person name="Gibbs R."/>
        </authorList>
    </citation>
    <scope>NUCLEOTIDE SEQUENCE</scope>
    <source>
        <strain evidence="3">Sampled in the wild</strain>
    </source>
</reference>
<dbReference type="AlphaFoldDB" id="A0A8K0PAC1"/>
<name>A0A8K0PAC1_LADFU</name>
<dbReference type="Pfam" id="PF00435">
    <property type="entry name" value="Spectrin"/>
    <property type="match status" value="1"/>
</dbReference>
<protein>
    <submittedName>
        <fullName evidence="3">Uncharacterized protein</fullName>
    </submittedName>
</protein>
<dbReference type="GO" id="GO:0005737">
    <property type="term" value="C:cytoplasm"/>
    <property type="evidence" value="ECO:0007669"/>
    <property type="project" value="UniProtKB-ARBA"/>
</dbReference>
<proteinExistence type="predicted"/>
<evidence type="ECO:0000313" key="3">
    <source>
        <dbReference type="EMBL" id="KAG8237738.1"/>
    </source>
</evidence>
<dbReference type="OrthoDB" id="5865767at2759"/>
<organism evidence="3 4">
    <name type="scientific">Ladona fulva</name>
    <name type="common">Scarce chaser dragonfly</name>
    <name type="synonym">Libellula fulva</name>
    <dbReference type="NCBI Taxonomy" id="123851"/>
    <lineage>
        <taxon>Eukaryota</taxon>
        <taxon>Metazoa</taxon>
        <taxon>Ecdysozoa</taxon>
        <taxon>Arthropoda</taxon>
        <taxon>Hexapoda</taxon>
        <taxon>Insecta</taxon>
        <taxon>Pterygota</taxon>
        <taxon>Palaeoptera</taxon>
        <taxon>Odonata</taxon>
        <taxon>Epiprocta</taxon>
        <taxon>Anisoptera</taxon>
        <taxon>Libelluloidea</taxon>
        <taxon>Libellulidae</taxon>
        <taxon>Ladona</taxon>
    </lineage>
</organism>
<keyword evidence="4" id="KW-1185">Reference proteome</keyword>
<reference evidence="3" key="1">
    <citation type="submission" date="2013-04" db="EMBL/GenBank/DDBJ databases">
        <authorList>
            <person name="Qu J."/>
            <person name="Murali S.C."/>
            <person name="Bandaranaike D."/>
            <person name="Bellair M."/>
            <person name="Blankenburg K."/>
            <person name="Chao H."/>
            <person name="Dinh H."/>
            <person name="Doddapaneni H."/>
            <person name="Downs B."/>
            <person name="Dugan-Rocha S."/>
            <person name="Elkadiri S."/>
            <person name="Gnanaolivu R.D."/>
            <person name="Hernandez B."/>
            <person name="Javaid M."/>
            <person name="Jayaseelan J.C."/>
            <person name="Lee S."/>
            <person name="Li M."/>
            <person name="Ming W."/>
            <person name="Munidasa M."/>
            <person name="Muniz J."/>
            <person name="Nguyen L."/>
            <person name="Ongeri F."/>
            <person name="Osuji N."/>
            <person name="Pu L.-L."/>
            <person name="Puazo M."/>
            <person name="Qu C."/>
            <person name="Quiroz J."/>
            <person name="Raj R."/>
            <person name="Weissenberger G."/>
            <person name="Xin Y."/>
            <person name="Zou X."/>
            <person name="Han Y."/>
            <person name="Richards S."/>
            <person name="Worley K."/>
            <person name="Muzny D."/>
            <person name="Gibbs R."/>
        </authorList>
    </citation>
    <scope>NUCLEOTIDE SEQUENCE</scope>
    <source>
        <strain evidence="3">Sampled in the wild</strain>
    </source>
</reference>
<dbReference type="Proteomes" id="UP000792457">
    <property type="component" value="Unassembled WGS sequence"/>
</dbReference>
<feature type="region of interest" description="Disordered" evidence="2">
    <location>
        <begin position="181"/>
        <end position="205"/>
    </location>
</feature>
<dbReference type="SMART" id="SM00150">
    <property type="entry name" value="SPEC"/>
    <property type="match status" value="1"/>
</dbReference>
<evidence type="ECO:0000256" key="1">
    <source>
        <dbReference type="ARBA" id="ARBA00022737"/>
    </source>
</evidence>
<evidence type="ECO:0000313" key="4">
    <source>
        <dbReference type="Proteomes" id="UP000792457"/>
    </source>
</evidence>
<dbReference type="PANTHER" id="PTHR11915">
    <property type="entry name" value="SPECTRIN/FILAMIN RELATED CYTOSKELETAL PROTEIN"/>
    <property type="match status" value="1"/>
</dbReference>
<dbReference type="EMBL" id="KZ309219">
    <property type="protein sequence ID" value="KAG8237738.1"/>
    <property type="molecule type" value="Genomic_DNA"/>
</dbReference>
<keyword evidence="1" id="KW-0677">Repeat</keyword>
<comment type="caution">
    <text evidence="3">The sequence shown here is derived from an EMBL/GenBank/DDBJ whole genome shotgun (WGS) entry which is preliminary data.</text>
</comment>
<feature type="non-terminal residue" evidence="3">
    <location>
        <position position="221"/>
    </location>
</feature>